<proteinExistence type="predicted"/>
<name>A0ABX2JJM9_9SPHN</name>
<dbReference type="Pfam" id="PF14907">
    <property type="entry name" value="NTP_transf_5"/>
    <property type="match status" value="1"/>
</dbReference>
<evidence type="ECO:0000313" key="2">
    <source>
        <dbReference type="Proteomes" id="UP000621447"/>
    </source>
</evidence>
<dbReference type="Proteomes" id="UP000621447">
    <property type="component" value="Unassembled WGS sequence"/>
</dbReference>
<comment type="caution">
    <text evidence="1">The sequence shown here is derived from an EMBL/GenBank/DDBJ whole genome shotgun (WGS) entry which is preliminary data.</text>
</comment>
<organism evidence="1 2">
    <name type="scientific">Sphingomonas hominis</name>
    <dbReference type="NCBI Taxonomy" id="2741495"/>
    <lineage>
        <taxon>Bacteria</taxon>
        <taxon>Pseudomonadati</taxon>
        <taxon>Pseudomonadota</taxon>
        <taxon>Alphaproteobacteria</taxon>
        <taxon>Sphingomonadales</taxon>
        <taxon>Sphingomonadaceae</taxon>
        <taxon>Sphingomonas</taxon>
    </lineage>
</organism>
<keyword evidence="2" id="KW-1185">Reference proteome</keyword>
<evidence type="ECO:0000313" key="1">
    <source>
        <dbReference type="EMBL" id="NTS66845.1"/>
    </source>
</evidence>
<gene>
    <name evidence="1" type="ORF">HRV97_17025</name>
</gene>
<dbReference type="InterPro" id="IPR039498">
    <property type="entry name" value="NTP_transf_5"/>
</dbReference>
<reference evidence="1 2" key="1">
    <citation type="submission" date="2020-06" db="EMBL/GenBank/DDBJ databases">
        <title>Sphingomonas hominis sp. nov., a member of the Sphingomonas, isolated from the hair of a 22-year-old girl.</title>
        <authorList>
            <person name="Zhang D.-F."/>
            <person name="Cui X.-W."/>
        </authorList>
    </citation>
    <scope>NUCLEOTIDE SEQUENCE [LARGE SCALE GENOMIC DNA]</scope>
    <source>
        <strain evidence="1 2">HHU CXW</strain>
    </source>
</reference>
<dbReference type="RefSeq" id="WP_174195323.1">
    <property type="nucleotide sequence ID" value="NZ_JABULH010000020.1"/>
</dbReference>
<accession>A0ABX2JJM9</accession>
<sequence>MIELSLELRLIAACVRPLADERRLDAIRDAASVRFDAEQVVTLAHRHRVEGFVKQGLAAAGVELPASAARRLATSAAAARLKTLRSAGEEVRVGQAFAAAGIDAIFIKGATLGMRVHGTTALKTSWDVDVLVSRDQQEAAGAVLRDLGYRLWILGGIEDPVKVRRFLAAHKEAEWRHEGRETVAELHTELADNTAAIPTIGLGSPRETVDLTSGGSLATLATAPLFAYLCYHGSSHLWARLKWLADVAALLRDENIARLHDEAVALGAGRTPGVAILLAHELLGLDAPAPLLYSLRGDRVIRRLRRYSIAAIIAEQDERGRLARPFRELLAYARAQAWLVPGTAHRRSSIQRFLMRPYLPHHLAVPRWAVPGVILGGLPIRLLMRPLRLHRES</sequence>
<protein>
    <submittedName>
        <fullName evidence="1">Nucleotidyltransferase family protein</fullName>
    </submittedName>
</protein>
<dbReference type="EMBL" id="JABULH010000020">
    <property type="protein sequence ID" value="NTS66845.1"/>
    <property type="molecule type" value="Genomic_DNA"/>
</dbReference>